<feature type="domain" description="ABC transmembrane type-1" evidence="14">
    <location>
        <begin position="847"/>
        <end position="1127"/>
    </location>
</feature>
<evidence type="ECO:0000259" key="14">
    <source>
        <dbReference type="PROSITE" id="PS50929"/>
    </source>
</evidence>
<keyword evidence="3 12" id="KW-0812">Transmembrane</keyword>
<feature type="transmembrane region" description="Helical" evidence="12">
    <location>
        <begin position="844"/>
        <end position="868"/>
    </location>
</feature>
<dbReference type="CDD" id="cd18580">
    <property type="entry name" value="ABC_6TM_ABCC_D2"/>
    <property type="match status" value="1"/>
</dbReference>
<proteinExistence type="predicted"/>
<dbReference type="Pfam" id="PF00005">
    <property type="entry name" value="ABC_tran"/>
    <property type="match status" value="2"/>
</dbReference>
<comment type="caution">
    <text evidence="15">The sequence shown here is derived from an EMBL/GenBank/DDBJ whole genome shotgun (WGS) entry which is preliminary data.</text>
</comment>
<comment type="function">
    <text evidence="10">ABC-type transporter; part of the gene cluster that mediates the biosynthesis of the phomopsins, a group of hexapeptide mycotoxins which infects lupins and causes lupinosis disease in livestock.</text>
</comment>
<dbReference type="Gene3D" id="1.20.1560.10">
    <property type="entry name" value="ABC transporter type 1, transmembrane domain"/>
    <property type="match status" value="2"/>
</dbReference>
<dbReference type="CDD" id="cd18579">
    <property type="entry name" value="ABC_6TM_ABCC_D1"/>
    <property type="match status" value="1"/>
</dbReference>
<dbReference type="PROSITE" id="PS50929">
    <property type="entry name" value="ABC_TM1F"/>
    <property type="match status" value="2"/>
</dbReference>
<dbReference type="SUPFAM" id="SSF52540">
    <property type="entry name" value="P-loop containing nucleoside triphosphate hydrolases"/>
    <property type="match status" value="2"/>
</dbReference>
<dbReference type="Pfam" id="PF00664">
    <property type="entry name" value="ABC_membrane"/>
    <property type="match status" value="2"/>
</dbReference>
<feature type="region of interest" description="Disordered" evidence="11">
    <location>
        <begin position="797"/>
        <end position="816"/>
    </location>
</feature>
<dbReference type="EMBL" id="JAJSPL020000002">
    <property type="protein sequence ID" value="KAK7749032.1"/>
    <property type="molecule type" value="Genomic_DNA"/>
</dbReference>
<accession>A0AAN9UKB8</accession>
<feature type="transmembrane region" description="Helical" evidence="12">
    <location>
        <begin position="989"/>
        <end position="1006"/>
    </location>
</feature>
<dbReference type="GO" id="GO:0005524">
    <property type="term" value="F:ATP binding"/>
    <property type="evidence" value="ECO:0007669"/>
    <property type="project" value="UniProtKB-KW"/>
</dbReference>
<dbReference type="PROSITE" id="PS50893">
    <property type="entry name" value="ABC_TRANSPORTER_2"/>
    <property type="match status" value="2"/>
</dbReference>
<dbReference type="FunFam" id="1.20.1560.10:FF:000066">
    <property type="entry name" value="ABC multidrug transporter (Eurofung)"/>
    <property type="match status" value="1"/>
</dbReference>
<dbReference type="InterPro" id="IPR050173">
    <property type="entry name" value="ABC_transporter_C-like"/>
</dbReference>
<dbReference type="PANTHER" id="PTHR24223">
    <property type="entry name" value="ATP-BINDING CASSETTE SUB-FAMILY C"/>
    <property type="match status" value="1"/>
</dbReference>
<evidence type="ECO:0000256" key="11">
    <source>
        <dbReference type="SAM" id="MobiDB-lite"/>
    </source>
</evidence>
<dbReference type="InterPro" id="IPR027417">
    <property type="entry name" value="P-loop_NTPase"/>
</dbReference>
<evidence type="ECO:0000256" key="9">
    <source>
        <dbReference type="ARBA" id="ARBA00023180"/>
    </source>
</evidence>
<dbReference type="Proteomes" id="UP001320245">
    <property type="component" value="Unassembled WGS sequence"/>
</dbReference>
<dbReference type="InterPro" id="IPR003593">
    <property type="entry name" value="AAA+_ATPase"/>
</dbReference>
<dbReference type="SUPFAM" id="SSF90123">
    <property type="entry name" value="ABC transporter transmembrane region"/>
    <property type="match status" value="2"/>
</dbReference>
<keyword evidence="6 12" id="KW-1133">Transmembrane helix</keyword>
<evidence type="ECO:0000256" key="1">
    <source>
        <dbReference type="ARBA" id="ARBA00004141"/>
    </source>
</evidence>
<evidence type="ECO:0000313" key="16">
    <source>
        <dbReference type="Proteomes" id="UP001320245"/>
    </source>
</evidence>
<evidence type="ECO:0000256" key="12">
    <source>
        <dbReference type="SAM" id="Phobius"/>
    </source>
</evidence>
<dbReference type="InterPro" id="IPR017871">
    <property type="entry name" value="ABC_transporter-like_CS"/>
</dbReference>
<keyword evidence="16" id="KW-1185">Reference proteome</keyword>
<keyword evidence="9" id="KW-0325">Glycoprotein</keyword>
<organism evidence="15 16">
    <name type="scientific">Cytospora paraplurivora</name>
    <dbReference type="NCBI Taxonomy" id="2898453"/>
    <lineage>
        <taxon>Eukaryota</taxon>
        <taxon>Fungi</taxon>
        <taxon>Dikarya</taxon>
        <taxon>Ascomycota</taxon>
        <taxon>Pezizomycotina</taxon>
        <taxon>Sordariomycetes</taxon>
        <taxon>Sordariomycetidae</taxon>
        <taxon>Diaporthales</taxon>
        <taxon>Cytosporaceae</taxon>
        <taxon>Cytospora</taxon>
    </lineage>
</organism>
<dbReference type="PROSITE" id="PS00211">
    <property type="entry name" value="ABC_TRANSPORTER_1"/>
    <property type="match status" value="2"/>
</dbReference>
<gene>
    <name evidence="15" type="ORF">SLS53_001058</name>
</gene>
<feature type="transmembrane region" description="Helical" evidence="12">
    <location>
        <begin position="266"/>
        <end position="289"/>
    </location>
</feature>
<evidence type="ECO:0000313" key="15">
    <source>
        <dbReference type="EMBL" id="KAK7749032.1"/>
    </source>
</evidence>
<evidence type="ECO:0000256" key="4">
    <source>
        <dbReference type="ARBA" id="ARBA00022741"/>
    </source>
</evidence>
<comment type="subcellular location">
    <subcellularLocation>
        <location evidence="1">Membrane</location>
        <topology evidence="1">Multi-pass membrane protein</topology>
    </subcellularLocation>
</comment>
<evidence type="ECO:0000256" key="6">
    <source>
        <dbReference type="ARBA" id="ARBA00022989"/>
    </source>
</evidence>
<dbReference type="InterPro" id="IPR044746">
    <property type="entry name" value="ABCC_6TM_D1"/>
</dbReference>
<dbReference type="Gene3D" id="3.40.50.300">
    <property type="entry name" value="P-loop containing nucleotide triphosphate hydrolases"/>
    <property type="match status" value="2"/>
</dbReference>
<evidence type="ECO:0000259" key="13">
    <source>
        <dbReference type="PROSITE" id="PS50893"/>
    </source>
</evidence>
<dbReference type="InterPro" id="IPR044726">
    <property type="entry name" value="ABCC_6TM_D2"/>
</dbReference>
<keyword evidence="5" id="KW-0067">ATP-binding</keyword>
<feature type="transmembrane region" description="Helical" evidence="12">
    <location>
        <begin position="1073"/>
        <end position="1093"/>
    </location>
</feature>
<reference evidence="15 16" key="1">
    <citation type="journal article" date="2023" name="PLoS ONE">
        <title>Cytospora paraplurivora sp. nov. isolated from orchards with fruit tree decline syndrome in Ontario, Canada.</title>
        <authorList>
            <person name="Ilyukhin E."/>
            <person name="Nguyen H.D.T."/>
            <person name="Castle A.J."/>
            <person name="Ellouze W."/>
        </authorList>
    </citation>
    <scope>NUCLEOTIDE SEQUENCE [LARGE SCALE GENOMIC DNA]</scope>
    <source>
        <strain evidence="15 16">FDS-564</strain>
    </source>
</reference>
<dbReference type="GO" id="GO:0016020">
    <property type="term" value="C:membrane"/>
    <property type="evidence" value="ECO:0007669"/>
    <property type="project" value="UniProtKB-SubCell"/>
</dbReference>
<dbReference type="FunFam" id="1.20.1560.10:FF:000055">
    <property type="entry name" value="ABC multidrug transporter (Eurofung)"/>
    <property type="match status" value="1"/>
</dbReference>
<evidence type="ECO:0000256" key="8">
    <source>
        <dbReference type="ARBA" id="ARBA00023136"/>
    </source>
</evidence>
<evidence type="ECO:0000256" key="10">
    <source>
        <dbReference type="ARBA" id="ARBA00059074"/>
    </source>
</evidence>
<protein>
    <recommendedName>
        <fullName evidence="17">ABC transporter</fullName>
    </recommendedName>
</protein>
<feature type="transmembrane region" description="Helical" evidence="12">
    <location>
        <begin position="446"/>
        <end position="469"/>
    </location>
</feature>
<feature type="domain" description="ABC transporter" evidence="13">
    <location>
        <begin position="562"/>
        <end position="790"/>
    </location>
</feature>
<feature type="domain" description="ABC transporter" evidence="13">
    <location>
        <begin position="1164"/>
        <end position="1379"/>
    </location>
</feature>
<evidence type="ECO:0008006" key="17">
    <source>
        <dbReference type="Google" id="ProtNLM"/>
    </source>
</evidence>
<evidence type="ECO:0000256" key="2">
    <source>
        <dbReference type="ARBA" id="ARBA00022448"/>
    </source>
</evidence>
<dbReference type="InterPro" id="IPR036640">
    <property type="entry name" value="ABC1_TM_sf"/>
</dbReference>
<keyword evidence="8 12" id="KW-0472">Membrane</keyword>
<name>A0AAN9UKB8_9PEZI</name>
<dbReference type="GO" id="GO:0140359">
    <property type="term" value="F:ABC-type transporter activity"/>
    <property type="evidence" value="ECO:0007669"/>
    <property type="project" value="InterPro"/>
</dbReference>
<sequence>MARKERVAGGTIFQLSKLGAVACYGAIQIALLVSWIHPGAYGTRASLAAAVLSLLDAFALAALSCLEHSYSARPSTLINIYLLVSLLFDAIQARTLWLKHASQDVVLPAEFTTSLAIKTGLLVLEAVEKHTFLTPEWRKKSPEDTSGIINRGLLIWLHRILSKGWKTLLSPTDLDPLRDRLETARLARGFSAAFSHSRGRSVTNGSARHKPANVPLVLLRTLKWSFIAPVVPRLVQSFFTICQSLLLREFMRYLDGEKTFVGSTGYAFIILYGLVYLGLAASGCIYWRLTYQCLVKIRGCLLAAVYEKTTEIDTAQYDMNTPMSLVSTDMDRIMAGCKDIHEVWANTLEVGITVWLLYRELGLACIAPVVVSTVSSLGSMFMSSYAEKAQVSWMEASQERIGTTSRAISGMRNVKLLGLSGGLYKLLQKLRVAELHAARHFRYIEVLTATIAFLPLLISPVFTFMVFVLQSRGSNIGLDYTKAFTSLSLLQLMTQPLVWLFQAVPLLVASLGCLNRFEKYLHAQNKVIRRKVAMCAEYAVDNQVGNDPKNRVLESVVPRHALTVRDGSFGWAEGTPVLQGIDVDIPMAQLTMVIGPVASGKSTLAKALIGEIPYSEGEVCLNTSSPRIAFCDQDSFIMNRTILENIVGFSNLDPAWLNKVVRAVALDRDIASLPQGIKSQVGSHGSRLSGGQRQRVSIARAIYAREKIAVFDDVLSGLDAATKEHVFKHCLGPDGLLRQIGCSVVLCTHDVALLPWADHILVLGKDGMVSGAGTFEHLSKSSAYVRSFIIEERSERPNADEPFNGPTTNQCVGDDGPATELPDDLTRRLGDASIYRYLVSHIGLWRLLVFLFFTCGWAVFSTFGTVWIDYWTSADSSPGYRGDNYYLGIYALFETLALIFLALFSGFTLTSLAVKVGTSLHQVLLRTMVRAPLSFFSTVDVGITTNRFSQDIILVDGDMPMSLLESLSASLVALVQMIFIAVAAPYVAIAYPFLLAALYFTQNFYLKTSRQLRFLDLEAKSPLYTQLLETINGLATIRSFGWTEALVKANHDLVDASQKPVYLLYMVQRWLQMVLELMITVTAILLVAVALALQTTSGGFLGVALVQLMSLSQELKMIVINYTNLETSLTAISRIKSFEESTPSEDRRETYDEVPESWPPMGRIEFDSVSASYSQPGSENTTFAFQDVSIQISSGQKVAICGRSGSGKSTLLAALTGLIEPTSGTILIDGLDISSIRPSELRNHLNTVPQEPFFLYKTLAMNLDPSGESSPEAMRSALESIEMWDLVESSGGLDAEINLDNYSQGQKQLIALARAILKPSKIFLMDEATSRTVVAVVHKLREIVDFDLVLVMDAGQVVEIGRPSELLESDSRFRKLWDGKGVLNTE</sequence>
<dbReference type="InterPro" id="IPR003439">
    <property type="entry name" value="ABC_transporter-like_ATP-bd"/>
</dbReference>
<evidence type="ECO:0000256" key="7">
    <source>
        <dbReference type="ARBA" id="ARBA00023026"/>
    </source>
</evidence>
<keyword evidence="4" id="KW-0547">Nucleotide-binding</keyword>
<dbReference type="PANTHER" id="PTHR24223:SF399">
    <property type="entry name" value="ABC TRANSPORTER ATNG"/>
    <property type="match status" value="1"/>
</dbReference>
<feature type="transmembrane region" description="Helical" evidence="12">
    <location>
        <begin position="888"/>
        <end position="914"/>
    </location>
</feature>
<evidence type="ECO:0000256" key="5">
    <source>
        <dbReference type="ARBA" id="ARBA00022840"/>
    </source>
</evidence>
<feature type="transmembrane region" description="Helical" evidence="12">
    <location>
        <begin position="47"/>
        <end position="66"/>
    </location>
</feature>
<feature type="transmembrane region" description="Helical" evidence="12">
    <location>
        <begin position="21"/>
        <end position="41"/>
    </location>
</feature>
<keyword evidence="7" id="KW-0843">Virulence</keyword>
<keyword evidence="2" id="KW-0813">Transport</keyword>
<dbReference type="GO" id="GO:0016887">
    <property type="term" value="F:ATP hydrolysis activity"/>
    <property type="evidence" value="ECO:0007669"/>
    <property type="project" value="InterPro"/>
</dbReference>
<feature type="domain" description="ABC transmembrane type-1" evidence="14">
    <location>
        <begin position="234"/>
        <end position="509"/>
    </location>
</feature>
<dbReference type="InterPro" id="IPR011527">
    <property type="entry name" value="ABC1_TM_dom"/>
</dbReference>
<dbReference type="CDD" id="cd03250">
    <property type="entry name" value="ABCC_MRP_domain1"/>
    <property type="match status" value="1"/>
</dbReference>
<dbReference type="SMART" id="SM00382">
    <property type="entry name" value="AAA"/>
    <property type="match status" value="2"/>
</dbReference>
<evidence type="ECO:0000256" key="3">
    <source>
        <dbReference type="ARBA" id="ARBA00022692"/>
    </source>
</evidence>